<proteinExistence type="predicted"/>
<reference evidence="2 3" key="1">
    <citation type="submission" date="2019-05" db="EMBL/GenBank/DDBJ databases">
        <title>Emergence of the Ug99 lineage of the wheat stem rust pathogen through somatic hybridization.</title>
        <authorList>
            <person name="Li F."/>
            <person name="Upadhyaya N.M."/>
            <person name="Sperschneider J."/>
            <person name="Matny O."/>
            <person name="Nguyen-Phuc H."/>
            <person name="Mago R."/>
            <person name="Raley C."/>
            <person name="Miller M.E."/>
            <person name="Silverstein K.A.T."/>
            <person name="Henningsen E."/>
            <person name="Hirsch C.D."/>
            <person name="Visser B."/>
            <person name="Pretorius Z.A."/>
            <person name="Steffenson B.J."/>
            <person name="Schwessinger B."/>
            <person name="Dodds P.N."/>
            <person name="Figueroa M."/>
        </authorList>
    </citation>
    <scope>NUCLEOTIDE SEQUENCE [LARGE SCALE GENOMIC DNA]</scope>
    <source>
        <strain evidence="2 3">Ug99</strain>
    </source>
</reference>
<evidence type="ECO:0000313" key="2">
    <source>
        <dbReference type="EMBL" id="KAA1093651.1"/>
    </source>
</evidence>
<sequence length="417" mass="45723">MHCAPWLPGPLFDKTLAGINASSKNNTPVNTNTGTTSSLLTLDDYLKGIMKLQHQSIDQANVDCCTIMESLKFEQELCQADADCIAKLEEAILQMTIKADPETQPTWIRGVQIFFATKGVTHANDKIQVVGGLIRETNTTAFYASGLEGFLGKPWADFKAKLIAFALPPNWKTTLRGKFKNLWMYNSKEAVLEFDLAESMTLGTNNLLQAKINNHQLLLQDPFILSTYKGRLPKEEYIWRIHSFLNSQGKFHFCKKQCGSAPGKCAGLIDKSPVKVPVSFVVPPKPSEYKPPRAKGFAPSSEGKTTQPPAGQPANRSASVARITESNLFPNIDEAAVSAFAAIDEELRATSKDEYVPPTTPRRLIICLKAGDHYLLGLVDTGAETNLITEQAVQKAKSSILDLPAPTRVSLALNDDT</sequence>
<comment type="caution">
    <text evidence="2">The sequence shown here is derived from an EMBL/GenBank/DDBJ whole genome shotgun (WGS) entry which is preliminary data.</text>
</comment>
<name>A0A5B0NWM0_PUCGR</name>
<accession>A0A5B0NWM0</accession>
<gene>
    <name evidence="2" type="ORF">PGTUg99_015769</name>
</gene>
<feature type="region of interest" description="Disordered" evidence="1">
    <location>
        <begin position="287"/>
        <end position="318"/>
    </location>
</feature>
<dbReference type="InterPro" id="IPR001969">
    <property type="entry name" value="Aspartic_peptidase_AS"/>
</dbReference>
<evidence type="ECO:0000256" key="1">
    <source>
        <dbReference type="SAM" id="MobiDB-lite"/>
    </source>
</evidence>
<protein>
    <submittedName>
        <fullName evidence="2">Uncharacterized protein</fullName>
    </submittedName>
</protein>
<dbReference type="EMBL" id="VDEP01000373">
    <property type="protein sequence ID" value="KAA1093651.1"/>
    <property type="molecule type" value="Genomic_DNA"/>
</dbReference>
<dbReference type="GO" id="GO:0006508">
    <property type="term" value="P:proteolysis"/>
    <property type="evidence" value="ECO:0007669"/>
    <property type="project" value="InterPro"/>
</dbReference>
<dbReference type="AlphaFoldDB" id="A0A5B0NWM0"/>
<evidence type="ECO:0000313" key="3">
    <source>
        <dbReference type="Proteomes" id="UP000325313"/>
    </source>
</evidence>
<dbReference type="PROSITE" id="PS00141">
    <property type="entry name" value="ASP_PROTEASE"/>
    <property type="match status" value="1"/>
</dbReference>
<dbReference type="GO" id="GO:0004190">
    <property type="term" value="F:aspartic-type endopeptidase activity"/>
    <property type="evidence" value="ECO:0007669"/>
    <property type="project" value="InterPro"/>
</dbReference>
<dbReference type="Proteomes" id="UP000325313">
    <property type="component" value="Unassembled WGS sequence"/>
</dbReference>
<organism evidence="2 3">
    <name type="scientific">Puccinia graminis f. sp. tritici</name>
    <dbReference type="NCBI Taxonomy" id="56615"/>
    <lineage>
        <taxon>Eukaryota</taxon>
        <taxon>Fungi</taxon>
        <taxon>Dikarya</taxon>
        <taxon>Basidiomycota</taxon>
        <taxon>Pucciniomycotina</taxon>
        <taxon>Pucciniomycetes</taxon>
        <taxon>Pucciniales</taxon>
        <taxon>Pucciniaceae</taxon>
        <taxon>Puccinia</taxon>
    </lineage>
</organism>
<feature type="compositionally biased region" description="Polar residues" evidence="1">
    <location>
        <begin position="302"/>
        <end position="318"/>
    </location>
</feature>